<keyword evidence="5" id="KW-1185">Reference proteome</keyword>
<name>A0A517MEX6_9BACT</name>
<protein>
    <submittedName>
        <fullName evidence="4">Pyrimidine-specific ribonucleoside hydrolase RihA</fullName>
        <ecNumber evidence="4">3.2.-.-</ecNumber>
    </submittedName>
</protein>
<gene>
    <name evidence="4" type="primary">rihA</name>
    <name evidence="4" type="ORF">FF011L_22100</name>
</gene>
<dbReference type="EMBL" id="CP036262">
    <property type="protein sequence ID" value="QDS93440.1"/>
    <property type="molecule type" value="Genomic_DNA"/>
</dbReference>
<evidence type="ECO:0000313" key="5">
    <source>
        <dbReference type="Proteomes" id="UP000320672"/>
    </source>
</evidence>
<organism evidence="4 5">
    <name type="scientific">Roseimaritima multifibrata</name>
    <dbReference type="NCBI Taxonomy" id="1930274"/>
    <lineage>
        <taxon>Bacteria</taxon>
        <taxon>Pseudomonadati</taxon>
        <taxon>Planctomycetota</taxon>
        <taxon>Planctomycetia</taxon>
        <taxon>Pirellulales</taxon>
        <taxon>Pirellulaceae</taxon>
        <taxon>Roseimaritima</taxon>
    </lineage>
</organism>
<dbReference type="InterPro" id="IPR023186">
    <property type="entry name" value="IUNH"/>
</dbReference>
<dbReference type="SUPFAM" id="SSF53590">
    <property type="entry name" value="Nucleoside hydrolase"/>
    <property type="match status" value="1"/>
</dbReference>
<dbReference type="InterPro" id="IPR036452">
    <property type="entry name" value="Ribo_hydro-like"/>
</dbReference>
<dbReference type="AlphaFoldDB" id="A0A517MEX6"/>
<dbReference type="KEGG" id="rml:FF011L_22100"/>
<proteinExistence type="predicted"/>
<dbReference type="GO" id="GO:0045437">
    <property type="term" value="F:uridine nucleosidase activity"/>
    <property type="evidence" value="ECO:0007669"/>
    <property type="project" value="UniProtKB-ARBA"/>
</dbReference>
<keyword evidence="1 4" id="KW-0378">Hydrolase</keyword>
<dbReference type="GO" id="GO:0006152">
    <property type="term" value="P:purine nucleoside catabolic process"/>
    <property type="evidence" value="ECO:0007669"/>
    <property type="project" value="TreeGrafter"/>
</dbReference>
<dbReference type="InterPro" id="IPR015910">
    <property type="entry name" value="I/U_nuclsd_hydro_CS"/>
</dbReference>
<reference evidence="4 5" key="1">
    <citation type="submission" date="2019-02" db="EMBL/GenBank/DDBJ databases">
        <title>Deep-cultivation of Planctomycetes and their phenomic and genomic characterization uncovers novel biology.</title>
        <authorList>
            <person name="Wiegand S."/>
            <person name="Jogler M."/>
            <person name="Boedeker C."/>
            <person name="Pinto D."/>
            <person name="Vollmers J."/>
            <person name="Rivas-Marin E."/>
            <person name="Kohn T."/>
            <person name="Peeters S.H."/>
            <person name="Heuer A."/>
            <person name="Rast P."/>
            <person name="Oberbeckmann S."/>
            <person name="Bunk B."/>
            <person name="Jeske O."/>
            <person name="Meyerdierks A."/>
            <person name="Storesund J.E."/>
            <person name="Kallscheuer N."/>
            <person name="Luecker S."/>
            <person name="Lage O.M."/>
            <person name="Pohl T."/>
            <person name="Merkel B.J."/>
            <person name="Hornburger P."/>
            <person name="Mueller R.-W."/>
            <person name="Bruemmer F."/>
            <person name="Labrenz M."/>
            <person name="Spormann A.M."/>
            <person name="Op den Camp H."/>
            <person name="Overmann J."/>
            <person name="Amann R."/>
            <person name="Jetten M.S.M."/>
            <person name="Mascher T."/>
            <person name="Medema M.H."/>
            <person name="Devos D.P."/>
            <person name="Kaster A.-K."/>
            <person name="Ovreas L."/>
            <person name="Rohde M."/>
            <person name="Galperin M.Y."/>
            <person name="Jogler C."/>
        </authorList>
    </citation>
    <scope>NUCLEOTIDE SEQUENCE [LARGE SCALE GENOMIC DNA]</scope>
    <source>
        <strain evidence="4 5">FF011L</strain>
    </source>
</reference>
<accession>A0A517MEX6</accession>
<sequence>MATKVIIDCDPGIDDAVALTMALFDPRLDVLAITPTAGSVDADQATANVQAILNQLDPPRYPRIARAVLPEDASVIDDRDLHGRDGLGDFAVNATERQHTATSDKVIADLIRQYPNEISIICLGPLTNIARAFQRDPQVAKLVDKLVISGGAVSCSGNVTAAAEWNMYFDPPAARAVFHSATTKTLVPLDVTNKVTFGVDLVEKISNSTSRAGVLLHKLLQHAFRVSRMKLGREVIPLQDAVALLAVLEPTLFECQEFPGDVETSGDITRGVTIFDRRERVSEQSNMEVAMDIDRDEARNQIVRGLRFAIQATK</sequence>
<feature type="domain" description="Inosine/uridine-preferring nucleoside hydrolase" evidence="3">
    <location>
        <begin position="5"/>
        <end position="298"/>
    </location>
</feature>
<dbReference type="EC" id="3.2.-.-" evidence="4"/>
<dbReference type="Gene3D" id="3.90.245.10">
    <property type="entry name" value="Ribonucleoside hydrolase-like"/>
    <property type="match status" value="1"/>
</dbReference>
<dbReference type="RefSeq" id="WP_145351605.1">
    <property type="nucleotide sequence ID" value="NZ_CP036262.1"/>
</dbReference>
<dbReference type="InterPro" id="IPR001910">
    <property type="entry name" value="Inosine/uridine_hydrolase_dom"/>
</dbReference>
<dbReference type="PROSITE" id="PS01247">
    <property type="entry name" value="IUNH"/>
    <property type="match status" value="1"/>
</dbReference>
<evidence type="ECO:0000256" key="2">
    <source>
        <dbReference type="ARBA" id="ARBA00023295"/>
    </source>
</evidence>
<dbReference type="Pfam" id="PF01156">
    <property type="entry name" value="IU_nuc_hydro"/>
    <property type="match status" value="1"/>
</dbReference>
<keyword evidence="2 4" id="KW-0326">Glycosidase</keyword>
<evidence type="ECO:0000313" key="4">
    <source>
        <dbReference type="EMBL" id="QDS93440.1"/>
    </source>
</evidence>
<dbReference type="GO" id="GO:0008477">
    <property type="term" value="F:purine nucleosidase activity"/>
    <property type="evidence" value="ECO:0007669"/>
    <property type="project" value="TreeGrafter"/>
</dbReference>
<dbReference type="PANTHER" id="PTHR12304">
    <property type="entry name" value="INOSINE-URIDINE PREFERRING NUCLEOSIDE HYDROLASE"/>
    <property type="match status" value="1"/>
</dbReference>
<evidence type="ECO:0000256" key="1">
    <source>
        <dbReference type="ARBA" id="ARBA00022801"/>
    </source>
</evidence>
<dbReference type="Proteomes" id="UP000320672">
    <property type="component" value="Chromosome"/>
</dbReference>
<dbReference type="PANTHER" id="PTHR12304:SF4">
    <property type="entry name" value="URIDINE NUCLEOSIDASE"/>
    <property type="match status" value="1"/>
</dbReference>
<dbReference type="OrthoDB" id="9797882at2"/>
<dbReference type="GO" id="GO:0005829">
    <property type="term" value="C:cytosol"/>
    <property type="evidence" value="ECO:0007669"/>
    <property type="project" value="TreeGrafter"/>
</dbReference>
<evidence type="ECO:0000259" key="3">
    <source>
        <dbReference type="Pfam" id="PF01156"/>
    </source>
</evidence>